<dbReference type="Gene3D" id="3.40.1190.20">
    <property type="match status" value="1"/>
</dbReference>
<comment type="catalytic activity">
    <reaction evidence="2">
        <text>4-amino-2-methyl-5-(phosphooxymethyl)pyrimidine + ATP = 4-amino-2-methyl-5-(diphosphooxymethyl)pyrimidine + ADP</text>
        <dbReference type="Rhea" id="RHEA:19893"/>
        <dbReference type="ChEBI" id="CHEBI:30616"/>
        <dbReference type="ChEBI" id="CHEBI:57841"/>
        <dbReference type="ChEBI" id="CHEBI:58354"/>
        <dbReference type="ChEBI" id="CHEBI:456216"/>
        <dbReference type="EC" id="2.7.4.7"/>
    </reaction>
</comment>
<comment type="pathway">
    <text evidence="3">Cofactor biosynthesis; thiamine diphosphate biosynthesis; 4-amino-2-methyl-5-diphosphomethylpyrimidine from 5-amino-1-(5-phospho-D-ribosyl)imidazole: step 3/3.</text>
</comment>
<evidence type="ECO:0000256" key="15">
    <source>
        <dbReference type="ARBA" id="ARBA00043176"/>
    </source>
</evidence>
<comment type="similarity">
    <text evidence="4">Belongs to the ThiD family.</text>
</comment>
<evidence type="ECO:0000256" key="12">
    <source>
        <dbReference type="ARBA" id="ARBA00022977"/>
    </source>
</evidence>
<dbReference type="InterPro" id="IPR004399">
    <property type="entry name" value="HMP/HMP-P_kinase_dom"/>
</dbReference>
<protein>
    <recommendedName>
        <fullName evidence="7">Hydroxymethylpyrimidine/phosphomethylpyrimidine kinase</fullName>
        <ecNumber evidence="5">2.7.1.49</ecNumber>
        <ecNumber evidence="6">2.7.4.7</ecNumber>
    </recommendedName>
    <alternativeName>
        <fullName evidence="14">Hydroxymethylpyrimidine kinase</fullName>
    </alternativeName>
    <alternativeName>
        <fullName evidence="15">Hydroxymethylpyrimidine phosphate kinase</fullName>
    </alternativeName>
</protein>
<keyword evidence="8 17" id="KW-0808">Transferase</keyword>
<reference evidence="17 18" key="1">
    <citation type="submission" date="2019-03" db="EMBL/GenBank/DDBJ databases">
        <authorList>
            <person name="Kim M.K.M."/>
        </authorList>
    </citation>
    <scope>NUCLEOTIDE SEQUENCE [LARGE SCALE GENOMIC DNA]</scope>
    <source>
        <strain evidence="17 18">18JY21-1</strain>
    </source>
</reference>
<evidence type="ECO:0000256" key="14">
    <source>
        <dbReference type="ARBA" id="ARBA00042102"/>
    </source>
</evidence>
<dbReference type="GO" id="GO:0005829">
    <property type="term" value="C:cytosol"/>
    <property type="evidence" value="ECO:0007669"/>
    <property type="project" value="TreeGrafter"/>
</dbReference>
<evidence type="ECO:0000256" key="13">
    <source>
        <dbReference type="ARBA" id="ARBA00037917"/>
    </source>
</evidence>
<dbReference type="GO" id="GO:0008972">
    <property type="term" value="F:phosphomethylpyrimidine kinase activity"/>
    <property type="evidence" value="ECO:0007669"/>
    <property type="project" value="UniProtKB-EC"/>
</dbReference>
<dbReference type="PANTHER" id="PTHR20858">
    <property type="entry name" value="PHOSPHOMETHYLPYRIMIDINE KINASE"/>
    <property type="match status" value="1"/>
</dbReference>
<dbReference type="OrthoDB" id="9810880at2"/>
<dbReference type="AlphaFoldDB" id="A0A4R4E311"/>
<evidence type="ECO:0000256" key="6">
    <source>
        <dbReference type="ARBA" id="ARBA00012963"/>
    </source>
</evidence>
<organism evidence="17 18">
    <name type="scientific">Paenibacillus albiflavus</name>
    <dbReference type="NCBI Taxonomy" id="2545760"/>
    <lineage>
        <taxon>Bacteria</taxon>
        <taxon>Bacillati</taxon>
        <taxon>Bacillota</taxon>
        <taxon>Bacilli</taxon>
        <taxon>Bacillales</taxon>
        <taxon>Paenibacillaceae</taxon>
        <taxon>Paenibacillus</taxon>
    </lineage>
</organism>
<dbReference type="PANTHER" id="PTHR20858:SF17">
    <property type="entry name" value="HYDROXYMETHYLPYRIMIDINE_PHOSPHOMETHYLPYRIMIDINE KINASE THI20-RELATED"/>
    <property type="match status" value="1"/>
</dbReference>
<keyword evidence="12" id="KW-0784">Thiamine biosynthesis</keyword>
<evidence type="ECO:0000259" key="16">
    <source>
        <dbReference type="Pfam" id="PF08543"/>
    </source>
</evidence>
<dbReference type="GO" id="GO:0009228">
    <property type="term" value="P:thiamine biosynthetic process"/>
    <property type="evidence" value="ECO:0007669"/>
    <property type="project" value="UniProtKB-KW"/>
</dbReference>
<dbReference type="GO" id="GO:0005524">
    <property type="term" value="F:ATP binding"/>
    <property type="evidence" value="ECO:0007669"/>
    <property type="project" value="UniProtKB-KW"/>
</dbReference>
<dbReference type="Proteomes" id="UP000295418">
    <property type="component" value="Unassembled WGS sequence"/>
</dbReference>
<dbReference type="SUPFAM" id="SSF53613">
    <property type="entry name" value="Ribokinase-like"/>
    <property type="match status" value="1"/>
</dbReference>
<keyword evidence="9" id="KW-0547">Nucleotide-binding</keyword>
<evidence type="ECO:0000256" key="8">
    <source>
        <dbReference type="ARBA" id="ARBA00022679"/>
    </source>
</evidence>
<evidence type="ECO:0000313" key="18">
    <source>
        <dbReference type="Proteomes" id="UP000295418"/>
    </source>
</evidence>
<dbReference type="CDD" id="cd01169">
    <property type="entry name" value="HMPP_kinase"/>
    <property type="match status" value="1"/>
</dbReference>
<evidence type="ECO:0000256" key="9">
    <source>
        <dbReference type="ARBA" id="ARBA00022741"/>
    </source>
</evidence>
<dbReference type="InterPro" id="IPR029056">
    <property type="entry name" value="Ribokinase-like"/>
</dbReference>
<comment type="catalytic activity">
    <reaction evidence="1">
        <text>4-amino-5-hydroxymethyl-2-methylpyrimidine + ATP = 4-amino-2-methyl-5-(phosphooxymethyl)pyrimidine + ADP + H(+)</text>
        <dbReference type="Rhea" id="RHEA:23096"/>
        <dbReference type="ChEBI" id="CHEBI:15378"/>
        <dbReference type="ChEBI" id="CHEBI:16892"/>
        <dbReference type="ChEBI" id="CHEBI:30616"/>
        <dbReference type="ChEBI" id="CHEBI:58354"/>
        <dbReference type="ChEBI" id="CHEBI:456216"/>
        <dbReference type="EC" id="2.7.1.49"/>
    </reaction>
</comment>
<comment type="caution">
    <text evidence="17">The sequence shown here is derived from an EMBL/GenBank/DDBJ whole genome shotgun (WGS) entry which is preliminary data.</text>
</comment>
<name>A0A4R4E311_9BACL</name>
<dbReference type="GO" id="GO:0008902">
    <property type="term" value="F:hydroxymethylpyrimidine kinase activity"/>
    <property type="evidence" value="ECO:0007669"/>
    <property type="project" value="UniProtKB-EC"/>
</dbReference>
<sequence>MQHVLTIAGSDSGGGAGIQADLKTFSALGVYGLSVITAITAQNTLGVQAIETLSSHIVAKQLESVFSDIRIDAVKIGMVAEKFIIHEIAEAIKRYKPPIVIVDPVMVSTSGHRLLEPDQVDALRTKLFPICSLMTPNLHEAELLYGSSIHSHSIMQAVVADLASTFGCEVLLKGGHLPVRDSSGTQVSIDYLSDGTTFTEEWVISEHTHGTGCSLSSAIAALWARGYERNEAIRLAKLYVTKGIRNAYAVGQGSGPIHHFHSLWRAGGSL</sequence>
<evidence type="ECO:0000313" key="17">
    <source>
        <dbReference type="EMBL" id="TCZ73183.1"/>
    </source>
</evidence>
<comment type="pathway">
    <text evidence="13">Cofactor biosynthesis; thiamine diphosphate biosynthesis; 4-amino-2-methyl-5-diphosphomethylpyrimidine from 5-amino-1-(5-phospho-D-ribosyl)imidazole: step 2/3.</text>
</comment>
<evidence type="ECO:0000256" key="11">
    <source>
        <dbReference type="ARBA" id="ARBA00022840"/>
    </source>
</evidence>
<dbReference type="EC" id="2.7.1.49" evidence="5"/>
<dbReference type="NCBIfam" id="TIGR00097">
    <property type="entry name" value="HMP-P_kinase"/>
    <property type="match status" value="1"/>
</dbReference>
<evidence type="ECO:0000256" key="5">
    <source>
        <dbReference type="ARBA" id="ARBA00012135"/>
    </source>
</evidence>
<evidence type="ECO:0000256" key="10">
    <source>
        <dbReference type="ARBA" id="ARBA00022777"/>
    </source>
</evidence>
<evidence type="ECO:0000256" key="2">
    <source>
        <dbReference type="ARBA" id="ARBA00000565"/>
    </source>
</evidence>
<evidence type="ECO:0000256" key="7">
    <source>
        <dbReference type="ARBA" id="ARBA00019161"/>
    </source>
</evidence>
<dbReference type="InterPro" id="IPR013749">
    <property type="entry name" value="PM/HMP-P_kinase-1"/>
</dbReference>
<dbReference type="Pfam" id="PF08543">
    <property type="entry name" value="Phos_pyr_kin"/>
    <property type="match status" value="1"/>
</dbReference>
<dbReference type="EMBL" id="SKFG01000034">
    <property type="protein sequence ID" value="TCZ73183.1"/>
    <property type="molecule type" value="Genomic_DNA"/>
</dbReference>
<accession>A0A4R4E311</accession>
<keyword evidence="10 17" id="KW-0418">Kinase</keyword>
<dbReference type="EC" id="2.7.4.7" evidence="6"/>
<evidence type="ECO:0000256" key="1">
    <source>
        <dbReference type="ARBA" id="ARBA00000151"/>
    </source>
</evidence>
<feature type="domain" description="Pyridoxamine kinase/Phosphomethylpyrimidine kinase" evidence="16">
    <location>
        <begin position="11"/>
        <end position="258"/>
    </location>
</feature>
<gene>
    <name evidence="17" type="primary">thiD</name>
    <name evidence="17" type="ORF">E0485_21410</name>
</gene>
<dbReference type="RefSeq" id="WP_132420108.1">
    <property type="nucleotide sequence ID" value="NZ_SKFG01000034.1"/>
</dbReference>
<keyword evidence="11" id="KW-0067">ATP-binding</keyword>
<evidence type="ECO:0000256" key="3">
    <source>
        <dbReference type="ARBA" id="ARBA00004769"/>
    </source>
</evidence>
<proteinExistence type="inferred from homology"/>
<dbReference type="FunFam" id="3.40.1190.20:FF:000003">
    <property type="entry name" value="Phosphomethylpyrimidine kinase ThiD"/>
    <property type="match status" value="1"/>
</dbReference>
<keyword evidence="18" id="KW-1185">Reference proteome</keyword>
<evidence type="ECO:0000256" key="4">
    <source>
        <dbReference type="ARBA" id="ARBA00009879"/>
    </source>
</evidence>